<evidence type="ECO:0000256" key="1">
    <source>
        <dbReference type="SAM" id="Phobius"/>
    </source>
</evidence>
<accession>A0A0F3GTB2</accession>
<dbReference type="Proteomes" id="UP000033423">
    <property type="component" value="Unassembled WGS sequence"/>
</dbReference>
<keyword evidence="4" id="KW-1185">Reference proteome</keyword>
<name>A0A0F3GTB2_9BACT</name>
<proteinExistence type="predicted"/>
<feature type="transmembrane region" description="Helical" evidence="1">
    <location>
        <begin position="42"/>
        <end position="61"/>
    </location>
</feature>
<keyword evidence="1" id="KW-0472">Membrane</keyword>
<feature type="transmembrane region" description="Helical" evidence="1">
    <location>
        <begin position="12"/>
        <end position="36"/>
    </location>
</feature>
<evidence type="ECO:0000313" key="4">
    <source>
        <dbReference type="Proteomes" id="UP000033423"/>
    </source>
</evidence>
<evidence type="ECO:0000259" key="2">
    <source>
        <dbReference type="PROSITE" id="PS50885"/>
    </source>
</evidence>
<gene>
    <name evidence="3" type="ORF">MBAV_002730</name>
</gene>
<comment type="caution">
    <text evidence="3">The sequence shown here is derived from an EMBL/GenBank/DDBJ whole genome shotgun (WGS) entry which is preliminary data.</text>
</comment>
<keyword evidence="1" id="KW-0812">Transmembrane</keyword>
<protein>
    <submittedName>
        <fullName evidence="3">Membrane protein containing HAMP linker domain protein</fullName>
    </submittedName>
</protein>
<dbReference type="GO" id="GO:0016020">
    <property type="term" value="C:membrane"/>
    <property type="evidence" value="ECO:0007669"/>
    <property type="project" value="InterPro"/>
</dbReference>
<dbReference type="Gene3D" id="6.10.340.10">
    <property type="match status" value="1"/>
</dbReference>
<reference evidence="3 4" key="1">
    <citation type="submission" date="2015-02" db="EMBL/GenBank/DDBJ databases">
        <title>Single-cell genomics of uncultivated deep-branching MTB reveals a conserved set of magnetosome genes.</title>
        <authorList>
            <person name="Kolinko S."/>
            <person name="Richter M."/>
            <person name="Glockner F.O."/>
            <person name="Brachmann A."/>
            <person name="Schuler D."/>
        </authorList>
    </citation>
    <scope>NUCLEOTIDE SEQUENCE [LARGE SCALE GENOMIC DNA]</scope>
    <source>
        <strain evidence="3">TM-1</strain>
    </source>
</reference>
<evidence type="ECO:0000313" key="3">
    <source>
        <dbReference type="EMBL" id="KJU85077.1"/>
    </source>
</evidence>
<dbReference type="InterPro" id="IPR003660">
    <property type="entry name" value="HAMP_dom"/>
</dbReference>
<keyword evidence="1" id="KW-1133">Transmembrane helix</keyword>
<dbReference type="PROSITE" id="PS50885">
    <property type="entry name" value="HAMP"/>
    <property type="match status" value="1"/>
</dbReference>
<dbReference type="EMBL" id="LACI01001169">
    <property type="protein sequence ID" value="KJU85077.1"/>
    <property type="molecule type" value="Genomic_DNA"/>
</dbReference>
<feature type="non-terminal residue" evidence="3">
    <location>
        <position position="128"/>
    </location>
</feature>
<organism evidence="3 4">
    <name type="scientific">Candidatus Magnetobacterium bavaricum</name>
    <dbReference type="NCBI Taxonomy" id="29290"/>
    <lineage>
        <taxon>Bacteria</taxon>
        <taxon>Pseudomonadati</taxon>
        <taxon>Nitrospirota</taxon>
        <taxon>Thermodesulfovibrionia</taxon>
        <taxon>Thermodesulfovibrionales</taxon>
        <taxon>Candidatus Magnetobacteriaceae</taxon>
        <taxon>Candidatus Magnetobacterium</taxon>
    </lineage>
</organism>
<dbReference type="GO" id="GO:0007165">
    <property type="term" value="P:signal transduction"/>
    <property type="evidence" value="ECO:0007669"/>
    <property type="project" value="InterPro"/>
</dbReference>
<dbReference type="AlphaFoldDB" id="A0A0F3GTB2"/>
<sequence length="128" mass="14515">MLSDKKKIRLKTRLIILTAIPHVLAVVIVTLALTNVEIAHKFLFILFAVVLLSLVLSVLTLKRVMRPFSDLVASARDISQSEFKHSIDKDTGDDLEDLSNVFTDLIKSFQQYRNEMERGSSELSDVNR</sequence>
<feature type="domain" description="HAMP" evidence="2">
    <location>
        <begin position="62"/>
        <end position="114"/>
    </location>
</feature>